<gene>
    <name evidence="5" type="ORF">IBL26_04465</name>
</gene>
<evidence type="ECO:0000256" key="1">
    <source>
        <dbReference type="ARBA" id="ARBA00023098"/>
    </source>
</evidence>
<organism evidence="5 6">
    <name type="scientific">Teichococcus aerophilus</name>
    <dbReference type="NCBI Taxonomy" id="1224513"/>
    <lineage>
        <taxon>Bacteria</taxon>
        <taxon>Pseudomonadati</taxon>
        <taxon>Pseudomonadota</taxon>
        <taxon>Alphaproteobacteria</taxon>
        <taxon>Acetobacterales</taxon>
        <taxon>Roseomonadaceae</taxon>
        <taxon>Roseomonas</taxon>
    </lineage>
</organism>
<accession>A0ABR7RI21</accession>
<keyword evidence="3" id="KW-0732">Signal</keyword>
<feature type="chain" id="PRO_5046068809" evidence="3">
    <location>
        <begin position="26"/>
        <end position="405"/>
    </location>
</feature>
<evidence type="ECO:0000259" key="4">
    <source>
        <dbReference type="PROSITE" id="PS51635"/>
    </source>
</evidence>
<dbReference type="Gene3D" id="3.40.1090.10">
    <property type="entry name" value="Cytosolic phospholipase A2 catalytic domain"/>
    <property type="match status" value="1"/>
</dbReference>
<dbReference type="SUPFAM" id="SSF52151">
    <property type="entry name" value="FabD/lysophospholipase-like"/>
    <property type="match status" value="1"/>
</dbReference>
<feature type="active site" description="Nucleophile" evidence="2">
    <location>
        <position position="121"/>
    </location>
</feature>
<feature type="signal peptide" evidence="3">
    <location>
        <begin position="1"/>
        <end position="25"/>
    </location>
</feature>
<dbReference type="InterPro" id="IPR016035">
    <property type="entry name" value="Acyl_Trfase/lysoPLipase"/>
</dbReference>
<dbReference type="InterPro" id="IPR002641">
    <property type="entry name" value="PNPLA_dom"/>
</dbReference>
<dbReference type="EMBL" id="JACTVA010000005">
    <property type="protein sequence ID" value="MBC9206078.1"/>
    <property type="molecule type" value="Genomic_DNA"/>
</dbReference>
<dbReference type="RefSeq" id="WP_187783260.1">
    <property type="nucleotide sequence ID" value="NZ_JACTVA010000005.1"/>
</dbReference>
<dbReference type="PROSITE" id="PS51635">
    <property type="entry name" value="PNPLA"/>
    <property type="match status" value="1"/>
</dbReference>
<sequence>MNHRIRFRRACLLLVALALPACSLARFPAPPAEQSEQAQILGIPNARFWIDRGSSGLLREIQDAAAREAVTLPPEQLLNRPPANYLAISGGGDNGAFGAGLLVGWTASGRRPEFRVVTGVSAGALTAPFAFLGPAYDAQLKEVFTAVAPPDILLLRRFAGALLFGDSLADTGPLFRLIERHVNEDMMHAIAAEYRRGRLLLIGTTNLDMQRPVVWNIGAIAASGHPEAIGLFRKILLASASIPGAFPPVFTDVEIDGQRYQEMHVDGGAASQMFLYPASLDLSYSALDGVIRRDRTAYLIRNARMDPEWATTTRHLFAISRRSIATSIYFSGLNDVVRIFLTSQRDGVRFKLAYIDGAFGQDRPEAFDTEYMRALFDHGYQRAREGNPWVDAPPGFTPAALPSRR</sequence>
<evidence type="ECO:0000256" key="3">
    <source>
        <dbReference type="SAM" id="SignalP"/>
    </source>
</evidence>
<evidence type="ECO:0000313" key="6">
    <source>
        <dbReference type="Proteomes" id="UP000626026"/>
    </source>
</evidence>
<reference evidence="5 6" key="1">
    <citation type="journal article" date="2013" name="Int. J. Syst. Evol. Microbiol.">
        <title>Roseomonas aerophila sp. nov., isolated from air.</title>
        <authorList>
            <person name="Kim S.J."/>
            <person name="Weon H.Y."/>
            <person name="Ahn J.H."/>
            <person name="Hong S.B."/>
            <person name="Seok S.J."/>
            <person name="Whang K.S."/>
            <person name="Kwon S.W."/>
        </authorList>
    </citation>
    <scope>NUCLEOTIDE SEQUENCE [LARGE SCALE GENOMIC DNA]</scope>
    <source>
        <strain evidence="5 6">NBRC 108923</strain>
    </source>
</reference>
<keyword evidence="6" id="KW-1185">Reference proteome</keyword>
<evidence type="ECO:0000313" key="5">
    <source>
        <dbReference type="EMBL" id="MBC9206078.1"/>
    </source>
</evidence>
<keyword evidence="2" id="KW-0378">Hydrolase</keyword>
<protein>
    <submittedName>
        <fullName evidence="5">Patatin-like phospholipase family protein</fullName>
    </submittedName>
</protein>
<name>A0ABR7RI21_9PROT</name>
<comment type="caution">
    <text evidence="5">The sequence shown here is derived from an EMBL/GenBank/DDBJ whole genome shotgun (WGS) entry which is preliminary data.</text>
</comment>
<keyword evidence="1 2" id="KW-0443">Lipid metabolism</keyword>
<proteinExistence type="predicted"/>
<dbReference type="Proteomes" id="UP000626026">
    <property type="component" value="Unassembled WGS sequence"/>
</dbReference>
<feature type="short sequence motif" description="GXGXXG" evidence="2">
    <location>
        <begin position="90"/>
        <end position="95"/>
    </location>
</feature>
<evidence type="ECO:0000256" key="2">
    <source>
        <dbReference type="PROSITE-ProRule" id="PRU01161"/>
    </source>
</evidence>
<keyword evidence="2" id="KW-0442">Lipid degradation</keyword>
<feature type="short sequence motif" description="GXSXG" evidence="2">
    <location>
        <begin position="119"/>
        <end position="123"/>
    </location>
</feature>
<feature type="domain" description="PNPLA" evidence="4">
    <location>
        <begin position="86"/>
        <end position="279"/>
    </location>
</feature>
<dbReference type="Pfam" id="PF01734">
    <property type="entry name" value="Patatin"/>
    <property type="match status" value="1"/>
</dbReference>
<feature type="active site" description="Proton acceptor" evidence="2">
    <location>
        <position position="266"/>
    </location>
</feature>
<feature type="short sequence motif" description="DGA/G" evidence="2">
    <location>
        <begin position="266"/>
        <end position="268"/>
    </location>
</feature>